<dbReference type="EMBL" id="JAYWIO010000002">
    <property type="protein sequence ID" value="KAK7281040.1"/>
    <property type="molecule type" value="Genomic_DNA"/>
</dbReference>
<organism evidence="2 3">
    <name type="scientific">Crotalaria pallida</name>
    <name type="common">Smooth rattlebox</name>
    <name type="synonym">Crotalaria striata</name>
    <dbReference type="NCBI Taxonomy" id="3830"/>
    <lineage>
        <taxon>Eukaryota</taxon>
        <taxon>Viridiplantae</taxon>
        <taxon>Streptophyta</taxon>
        <taxon>Embryophyta</taxon>
        <taxon>Tracheophyta</taxon>
        <taxon>Spermatophyta</taxon>
        <taxon>Magnoliopsida</taxon>
        <taxon>eudicotyledons</taxon>
        <taxon>Gunneridae</taxon>
        <taxon>Pentapetalae</taxon>
        <taxon>rosids</taxon>
        <taxon>fabids</taxon>
        <taxon>Fabales</taxon>
        <taxon>Fabaceae</taxon>
        <taxon>Papilionoideae</taxon>
        <taxon>50 kb inversion clade</taxon>
        <taxon>genistoids sensu lato</taxon>
        <taxon>core genistoids</taxon>
        <taxon>Crotalarieae</taxon>
        <taxon>Crotalaria</taxon>
    </lineage>
</organism>
<keyword evidence="3" id="KW-1185">Reference proteome</keyword>
<evidence type="ECO:0000313" key="2">
    <source>
        <dbReference type="EMBL" id="KAK7281040.1"/>
    </source>
</evidence>
<comment type="caution">
    <text evidence="2">The sequence shown here is derived from an EMBL/GenBank/DDBJ whole genome shotgun (WGS) entry which is preliminary data.</text>
</comment>
<feature type="region of interest" description="Disordered" evidence="1">
    <location>
        <begin position="1"/>
        <end position="72"/>
    </location>
</feature>
<feature type="compositionally biased region" description="Polar residues" evidence="1">
    <location>
        <begin position="61"/>
        <end position="70"/>
    </location>
</feature>
<protein>
    <submittedName>
        <fullName evidence="2">Uncharacterized protein</fullName>
    </submittedName>
</protein>
<proteinExistence type="predicted"/>
<name>A0AAN9FXC7_CROPI</name>
<feature type="compositionally biased region" description="Basic and acidic residues" evidence="1">
    <location>
        <begin position="14"/>
        <end position="42"/>
    </location>
</feature>
<evidence type="ECO:0000313" key="3">
    <source>
        <dbReference type="Proteomes" id="UP001372338"/>
    </source>
</evidence>
<reference evidence="2 3" key="1">
    <citation type="submission" date="2024-01" db="EMBL/GenBank/DDBJ databases">
        <title>The genomes of 5 underutilized Papilionoideae crops provide insights into root nodulation and disease resistanc.</title>
        <authorList>
            <person name="Yuan L."/>
        </authorList>
    </citation>
    <scope>NUCLEOTIDE SEQUENCE [LARGE SCALE GENOMIC DNA]</scope>
    <source>
        <strain evidence="2">ZHUSHIDOU_FW_LH</strain>
        <tissue evidence="2">Leaf</tissue>
    </source>
</reference>
<dbReference type="PANTHER" id="PTHR34950:SF2">
    <property type="entry name" value="OS10G0364900 PROTEIN"/>
    <property type="match status" value="1"/>
</dbReference>
<sequence length="95" mass="10548">MSSIGASSAQIFVMRERQKEKMKRMEEEKGRRGDASTEERKVASSSVGRSKKVHPGGEQGAPSNNHSSTMPKRKACLFSYDMTCRSPKRLDGDLV</sequence>
<evidence type="ECO:0000256" key="1">
    <source>
        <dbReference type="SAM" id="MobiDB-lite"/>
    </source>
</evidence>
<gene>
    <name evidence="2" type="ORF">RIF29_08686</name>
</gene>
<feature type="compositionally biased region" description="Polar residues" evidence="1">
    <location>
        <begin position="1"/>
        <end position="10"/>
    </location>
</feature>
<dbReference type="PANTHER" id="PTHR34950">
    <property type="entry name" value="OS04G0457400 PROTEIN"/>
    <property type="match status" value="1"/>
</dbReference>
<accession>A0AAN9FXC7</accession>
<dbReference type="Proteomes" id="UP001372338">
    <property type="component" value="Unassembled WGS sequence"/>
</dbReference>
<dbReference type="AlphaFoldDB" id="A0AAN9FXC7"/>